<gene>
    <name evidence="1" type="ORF">CAMGR0001_0173</name>
</gene>
<name>C8PKF2_9BACT</name>
<accession>C8PKF2</accession>
<dbReference type="STRING" id="824.CGRAC_2110"/>
<evidence type="ECO:0000313" key="2">
    <source>
        <dbReference type="Proteomes" id="UP000005709"/>
    </source>
</evidence>
<dbReference type="AlphaFoldDB" id="C8PKF2"/>
<evidence type="ECO:0008006" key="3">
    <source>
        <dbReference type="Google" id="ProtNLM"/>
    </source>
</evidence>
<sequence length="482" mass="52658">MKKIIAALVVIVALIVGVFVATKDAKTGVAKSVNDSITKTVDGAVGKSASAAIEQQIAEFIARNEIFETKSAKFYPGDSNSSGFIEGVVKKEKLQKSLAEGFSKLKEKAGAQDSNDTDEPDPAKIFPEDFAFRYDYTIKHSVKNAADGFESDGILTIKTPYYAEPCKKLFKTDAPLSTHLNYGPTEVKFSAKLADINVLEDGGMGRLAGLSLNGTSDMSGKTIKALGFKIGEIFIDDGKDSGLDIKDLIYEANFKNGIQDLDDNITKLFLNDIDFAGSTKELVVTVDKQRFVVVTDMSTEGSYRVKDGILNFNESDKAQSLKIADVLVRNIHLGVDTSFSAALFEKYLSVVSNPQEGEKLAENKELFMKLLKDDMKINVNDFSFENSLGKKFAFNASALVGGYIDETQLFKRMSLDGKATINTTITDFLSPYDSLRDFAPMAEVYGSQFLKPDGDGVKMEFSFDKASNSMILNGKPIPLPHN</sequence>
<dbReference type="EMBL" id="ACYG01000030">
    <property type="protein sequence ID" value="EEV16561.1"/>
    <property type="molecule type" value="Genomic_DNA"/>
</dbReference>
<reference evidence="1 2" key="1">
    <citation type="submission" date="2009-07" db="EMBL/GenBank/DDBJ databases">
        <authorList>
            <person name="Madupu R."/>
            <person name="Sebastian Y."/>
            <person name="Durkin A.S."/>
            <person name="Torralba M."/>
            <person name="Methe B."/>
            <person name="Sutton G.G."/>
            <person name="Strausberg R.L."/>
            <person name="Nelson K.E."/>
        </authorList>
    </citation>
    <scope>NUCLEOTIDE SEQUENCE [LARGE SCALE GENOMIC DNA]</scope>
    <source>
        <strain evidence="1 2">RM3268</strain>
    </source>
</reference>
<dbReference type="InterPro" id="IPR010352">
    <property type="entry name" value="DUF945"/>
</dbReference>
<comment type="caution">
    <text evidence="1">The sequence shown here is derived from an EMBL/GenBank/DDBJ whole genome shotgun (WGS) entry which is preliminary data.</text>
</comment>
<dbReference type="Proteomes" id="UP000005709">
    <property type="component" value="Unassembled WGS sequence"/>
</dbReference>
<organism evidence="1 2">
    <name type="scientific">Campylobacter gracilis RM3268</name>
    <dbReference type="NCBI Taxonomy" id="553220"/>
    <lineage>
        <taxon>Bacteria</taxon>
        <taxon>Pseudomonadati</taxon>
        <taxon>Campylobacterota</taxon>
        <taxon>Epsilonproteobacteria</taxon>
        <taxon>Campylobacterales</taxon>
        <taxon>Campylobacteraceae</taxon>
        <taxon>Campylobacter</taxon>
    </lineage>
</organism>
<evidence type="ECO:0000313" key="1">
    <source>
        <dbReference type="EMBL" id="EEV16561.1"/>
    </source>
</evidence>
<protein>
    <recommendedName>
        <fullName evidence="3">DUF945 domain-containing protein</fullName>
    </recommendedName>
</protein>
<dbReference type="RefSeq" id="WP_005872754.1">
    <property type="nucleotide sequence ID" value="NZ_ACYG01000030.1"/>
</dbReference>
<dbReference type="Pfam" id="PF06097">
    <property type="entry name" value="DUF945"/>
    <property type="match status" value="1"/>
</dbReference>
<keyword evidence="2" id="KW-1185">Reference proteome</keyword>
<proteinExistence type="predicted"/>